<dbReference type="AlphaFoldDB" id="A0A0B7MEJ2"/>
<gene>
    <name evidence="4" type="ORF">SSCH_340003</name>
</gene>
<dbReference type="Pfam" id="PF06253">
    <property type="entry name" value="MTTB"/>
    <property type="match status" value="1"/>
</dbReference>
<dbReference type="InterPro" id="IPR010426">
    <property type="entry name" value="MTTB_MeTrfase"/>
</dbReference>
<reference evidence="5" key="1">
    <citation type="submission" date="2015-01" db="EMBL/GenBank/DDBJ databases">
        <authorList>
            <person name="Manzoor Shahid"/>
            <person name="Zubair Saima"/>
        </authorList>
    </citation>
    <scope>NUCLEOTIDE SEQUENCE [LARGE SCALE GENOMIC DNA]</scope>
    <source>
        <strain evidence="5">Sp3</strain>
    </source>
</reference>
<accession>A0A0B7MEJ2</accession>
<dbReference type="GO" id="GO:0032259">
    <property type="term" value="P:methylation"/>
    <property type="evidence" value="ECO:0007669"/>
    <property type="project" value="UniProtKB-KW"/>
</dbReference>
<dbReference type="Proteomes" id="UP000046155">
    <property type="component" value="Unassembled WGS sequence"/>
</dbReference>
<keyword evidence="2 4" id="KW-0489">Methyltransferase</keyword>
<sequence length="481" mass="53230">MKKRSNYNVNETLQFSVFTESQCQEIHNATLEVMENVGAIIYDEEAIEILKKGGAYVDGNRVRFPSALVEWAIRTAPSRIVLCDRNGSRKVFLEDHKTYFGPGPTNTYTLDPYTGEKRFPKISDTYRAAKVMDSLPNIDFQMDMGTPRDVPTDVADVYLLEAMLTNSTKPIVHWGYNAKNYQTMVDMCVAIAGSLQELQKNPFICLYSEPSSPFSHSQDAIQKMIFMARNYLPVIYTPAPSCGGTAPATLAGNIVVSNAECLAGLVVCQLVREGAPFIMGGVPSILDMKSMILSYGAPEFDLIHAGFTDIAHYYKIPMFSTAGCTDSKAVDEQAAIEATSSCLMAALSGANLIHDIGYMEYGATSSLELLVMDNDIIGHIRRIVEGIKVNEDTLAVDVIKAVGPGNQFLTQRHTFEHFKNETWTPSLINRQRYDHWVNDGKLTLGEAVKIKTKEIIENHEPEKLPADVQAKIGEIVANSNK</sequence>
<keyword evidence="3 4" id="KW-0808">Transferase</keyword>
<proteinExistence type="inferred from homology"/>
<keyword evidence="5" id="KW-1185">Reference proteome</keyword>
<evidence type="ECO:0000256" key="1">
    <source>
        <dbReference type="ARBA" id="ARBA00007137"/>
    </source>
</evidence>
<dbReference type="RefSeq" id="WP_044665060.1">
    <property type="nucleotide sequence ID" value="NZ_CDRZ01000230.1"/>
</dbReference>
<evidence type="ECO:0000256" key="3">
    <source>
        <dbReference type="ARBA" id="ARBA00022679"/>
    </source>
</evidence>
<protein>
    <submittedName>
        <fullName evidence="4">Trimethylamine:corrinoid methyltransferase</fullName>
    </submittedName>
</protein>
<dbReference type="GO" id="GO:0015948">
    <property type="term" value="P:methanogenesis"/>
    <property type="evidence" value="ECO:0007669"/>
    <property type="project" value="InterPro"/>
</dbReference>
<evidence type="ECO:0000313" key="5">
    <source>
        <dbReference type="Proteomes" id="UP000046155"/>
    </source>
</evidence>
<dbReference type="GO" id="GO:0008168">
    <property type="term" value="F:methyltransferase activity"/>
    <property type="evidence" value="ECO:0007669"/>
    <property type="project" value="UniProtKB-KW"/>
</dbReference>
<dbReference type="InterPro" id="IPR038601">
    <property type="entry name" value="MttB-like_sf"/>
</dbReference>
<dbReference type="Gene3D" id="3.20.20.480">
    <property type="entry name" value="Trimethylamine methyltransferase-like"/>
    <property type="match status" value="1"/>
</dbReference>
<organism evidence="4 5">
    <name type="scientific">Syntrophaceticus schinkii</name>
    <dbReference type="NCBI Taxonomy" id="499207"/>
    <lineage>
        <taxon>Bacteria</taxon>
        <taxon>Bacillati</taxon>
        <taxon>Bacillota</taxon>
        <taxon>Clostridia</taxon>
        <taxon>Thermoanaerobacterales</taxon>
        <taxon>Thermoanaerobacterales Family III. Incertae Sedis</taxon>
        <taxon>Syntrophaceticus</taxon>
    </lineage>
</organism>
<evidence type="ECO:0000256" key="2">
    <source>
        <dbReference type="ARBA" id="ARBA00022603"/>
    </source>
</evidence>
<name>A0A0B7MEJ2_9FIRM</name>
<dbReference type="EMBL" id="CDRZ01000230">
    <property type="protein sequence ID" value="CEO89009.1"/>
    <property type="molecule type" value="Genomic_DNA"/>
</dbReference>
<comment type="similarity">
    <text evidence="1">Belongs to the trimethylamine methyltransferase family.</text>
</comment>
<dbReference type="OrthoDB" id="5418352at2"/>
<evidence type="ECO:0000313" key="4">
    <source>
        <dbReference type="EMBL" id="CEO89009.1"/>
    </source>
</evidence>